<sequence>MSSIGQLEMRLTEPVEIFKKYNEFMNNKEIITKYNDTLFELLQCKNIEIDDFPTEFQVFINSCNKELVLLPNISAHEAFEKMKSLQLQFQKKIIDDFVSKIPLLEALSDPSVKEGQWIEIIDLTGCKFNEYEKIRFGEIFDSCIFDYKDGIFDICNLAKKKAEIISMLNEIEHVWQTTEFSFSSFKDMNNVLLKSSEAKEILEKIDDILITFSSLESSKFIGQFQKEIEFWTIKLKTTHSVISEWLKVQPLWIKLIEIFGCNANFEEEEKEFNKYSSQYLKMIKIANDTKNVVSFCYKLEGSQQFFTHIYKQFNQCQDSISVYLEVMRTSFPRFYFVSDDDLFEILSVSSNPQAIQKYFPYIFESIAHLDFDMICFNKVIGFSSREGEIVKFSKPFFVKGHFEDWLNDLVHFIKETLRDILSEIASKIMIFNTEQMINEQVPIQISLLSMMIWWTYRVEDSLQKASKNNKKIMNETLQEFEIKFKELVQFSRSIDQSNKIKSFRAESFATSFLHNLDVYRHLIQSEVTSQNHVDWTKQIRYYWKPDDRECKVSIDNFEREYSYEYHGCSRHLIATPITDNCYLSFADSLGSFSGCSLVGPAGSGCVETIKDFAKAFGVFCIIFNCYDQMNYNDLNLFFKGIAQAGVWGDFDEFNRIKTDVLSVVSQHVYSILNACRENAKQFRFTDGSMLKLDNRAGIFISINSSYKEGQEIPENLKNQFRKIDMNAPDKRSLIRVILAICGFSFYDELSYKFALFYQLCSEKLSKRTFYNWGIRNISSTYHYLKKYYDINQIQNEKQILKTTIENMNICKLVDEDIEPFLNLLNDTFNEV</sequence>
<dbReference type="Gene3D" id="3.20.180.20">
    <property type="entry name" value="Dynein heavy chain, N-terminal domain 2"/>
    <property type="match status" value="1"/>
</dbReference>
<evidence type="ECO:0000259" key="1">
    <source>
        <dbReference type="Pfam" id="PF08393"/>
    </source>
</evidence>
<dbReference type="InterPro" id="IPR026983">
    <property type="entry name" value="DHC"/>
</dbReference>
<keyword evidence="4" id="KW-1185">Reference proteome</keyword>
<dbReference type="InterPro" id="IPR043157">
    <property type="entry name" value="Dynein_AAA1S"/>
</dbReference>
<accession>A0ABR2KEX3</accession>
<dbReference type="InterPro" id="IPR013602">
    <property type="entry name" value="Dynein_heavy_linker"/>
</dbReference>
<dbReference type="InterPro" id="IPR035699">
    <property type="entry name" value="AAA_6"/>
</dbReference>
<proteinExistence type="predicted"/>
<dbReference type="Gene3D" id="1.10.8.710">
    <property type="match status" value="1"/>
</dbReference>
<dbReference type="InterPro" id="IPR027417">
    <property type="entry name" value="P-loop_NTPase"/>
</dbReference>
<evidence type="ECO:0000313" key="3">
    <source>
        <dbReference type="EMBL" id="KAK8888545.1"/>
    </source>
</evidence>
<organism evidence="3 4">
    <name type="scientific">Tritrichomonas musculus</name>
    <dbReference type="NCBI Taxonomy" id="1915356"/>
    <lineage>
        <taxon>Eukaryota</taxon>
        <taxon>Metamonada</taxon>
        <taxon>Parabasalia</taxon>
        <taxon>Tritrichomonadida</taxon>
        <taxon>Tritrichomonadidae</taxon>
        <taxon>Tritrichomonas</taxon>
    </lineage>
</organism>
<feature type="domain" description="Dynein heavy chain hydrolytic ATP-binding dynein motor region" evidence="2">
    <location>
        <begin position="561"/>
        <end position="831"/>
    </location>
</feature>
<dbReference type="PANTHER" id="PTHR10676:SF365">
    <property type="entry name" value="AAA+ ATPASE DOMAIN-CONTAINING PROTEIN"/>
    <property type="match status" value="1"/>
</dbReference>
<dbReference type="Proteomes" id="UP001470230">
    <property type="component" value="Unassembled WGS sequence"/>
</dbReference>
<evidence type="ECO:0000259" key="2">
    <source>
        <dbReference type="Pfam" id="PF12774"/>
    </source>
</evidence>
<name>A0ABR2KEX3_9EUKA</name>
<dbReference type="Pfam" id="PF08393">
    <property type="entry name" value="DHC_N2"/>
    <property type="match status" value="1"/>
</dbReference>
<dbReference type="InterPro" id="IPR042222">
    <property type="entry name" value="Dynein_2_N"/>
</dbReference>
<evidence type="ECO:0000313" key="4">
    <source>
        <dbReference type="Proteomes" id="UP001470230"/>
    </source>
</evidence>
<dbReference type="PANTHER" id="PTHR10676">
    <property type="entry name" value="DYNEIN HEAVY CHAIN FAMILY PROTEIN"/>
    <property type="match status" value="1"/>
</dbReference>
<dbReference type="InterPro" id="IPR042228">
    <property type="entry name" value="Dynein_linker_3"/>
</dbReference>
<comment type="caution">
    <text evidence="3">The sequence shown here is derived from an EMBL/GenBank/DDBJ whole genome shotgun (WGS) entry which is preliminary data.</text>
</comment>
<dbReference type="Pfam" id="PF12774">
    <property type="entry name" value="AAA_6"/>
    <property type="match status" value="1"/>
</dbReference>
<reference evidence="3 4" key="1">
    <citation type="submission" date="2024-04" db="EMBL/GenBank/DDBJ databases">
        <title>Tritrichomonas musculus Genome.</title>
        <authorList>
            <person name="Alves-Ferreira E."/>
            <person name="Grigg M."/>
            <person name="Lorenzi H."/>
            <person name="Galac M."/>
        </authorList>
    </citation>
    <scope>NUCLEOTIDE SEQUENCE [LARGE SCALE GENOMIC DNA]</scope>
    <source>
        <strain evidence="3 4">EAF2021</strain>
    </source>
</reference>
<dbReference type="Gene3D" id="1.20.58.1120">
    <property type="match status" value="1"/>
</dbReference>
<dbReference type="Gene3D" id="3.40.50.300">
    <property type="entry name" value="P-loop containing nucleotide triphosphate hydrolases"/>
    <property type="match status" value="1"/>
</dbReference>
<dbReference type="SUPFAM" id="SSF52540">
    <property type="entry name" value="P-loop containing nucleoside triphosphate hydrolases"/>
    <property type="match status" value="1"/>
</dbReference>
<gene>
    <name evidence="3" type="ORF">M9Y10_033276</name>
</gene>
<protein>
    <submittedName>
        <fullName evidence="3">Dynein heavy chain 5, axonemal</fullName>
    </submittedName>
</protein>
<feature type="domain" description="Dynein heavy chain linker" evidence="1">
    <location>
        <begin position="28"/>
        <end position="423"/>
    </location>
</feature>
<dbReference type="EMBL" id="JAPFFF010000005">
    <property type="protein sequence ID" value="KAK8888545.1"/>
    <property type="molecule type" value="Genomic_DNA"/>
</dbReference>
<dbReference type="Gene3D" id="1.20.140.100">
    <property type="entry name" value="Dynein heavy chain, N-terminal domain 2"/>
    <property type="match status" value="1"/>
</dbReference>